<keyword evidence="2" id="KW-0732">Signal</keyword>
<dbReference type="PROSITE" id="PS51318">
    <property type="entry name" value="TAT"/>
    <property type="match status" value="1"/>
</dbReference>
<sequence>MNYVDSWLKQTGISRRGALAAAAIAPAALAGCAPTAQSGSPATGFPSPSSTSSSTSSVASSGVLSDAPGSSQAESPTQLLANMSLEQRVGQLFMVRPEQLAGEASWSAWALGLYQ</sequence>
<accession>A0A3E4QNX8</accession>
<organism evidence="3 4">
    <name type="scientific">Collinsella tanakaei</name>
    <dbReference type="NCBI Taxonomy" id="626935"/>
    <lineage>
        <taxon>Bacteria</taxon>
        <taxon>Bacillati</taxon>
        <taxon>Actinomycetota</taxon>
        <taxon>Coriobacteriia</taxon>
        <taxon>Coriobacteriales</taxon>
        <taxon>Coriobacteriaceae</taxon>
        <taxon>Collinsella</taxon>
    </lineage>
</organism>
<evidence type="ECO:0000313" key="3">
    <source>
        <dbReference type="EMBL" id="RGL07496.1"/>
    </source>
</evidence>
<feature type="signal peptide" evidence="2">
    <location>
        <begin position="1"/>
        <end position="30"/>
    </location>
</feature>
<dbReference type="InterPro" id="IPR006311">
    <property type="entry name" value="TAT_signal"/>
</dbReference>
<reference evidence="3 4" key="1">
    <citation type="submission" date="2018-08" db="EMBL/GenBank/DDBJ databases">
        <title>A genome reference for cultivated species of the human gut microbiota.</title>
        <authorList>
            <person name="Zou Y."/>
            <person name="Xue W."/>
            <person name="Luo G."/>
        </authorList>
    </citation>
    <scope>NUCLEOTIDE SEQUENCE [LARGE SCALE GENOMIC DNA]</scope>
    <source>
        <strain evidence="3 4">TF08-14</strain>
    </source>
</reference>
<protein>
    <submittedName>
        <fullName evidence="3">Uncharacterized protein</fullName>
    </submittedName>
</protein>
<evidence type="ECO:0000256" key="2">
    <source>
        <dbReference type="SAM" id="SignalP"/>
    </source>
</evidence>
<feature type="region of interest" description="Disordered" evidence="1">
    <location>
        <begin position="33"/>
        <end position="79"/>
    </location>
</feature>
<name>A0A3E4QNX8_9ACTN</name>
<dbReference type="RefSeq" id="WP_117680276.1">
    <property type="nucleotide sequence ID" value="NZ_QSRJ01000015.1"/>
</dbReference>
<dbReference type="Proteomes" id="UP000260943">
    <property type="component" value="Unassembled WGS sequence"/>
</dbReference>
<dbReference type="EMBL" id="QSRJ01000015">
    <property type="protein sequence ID" value="RGL07496.1"/>
    <property type="molecule type" value="Genomic_DNA"/>
</dbReference>
<feature type="compositionally biased region" description="Low complexity" evidence="1">
    <location>
        <begin position="33"/>
        <end position="65"/>
    </location>
</feature>
<evidence type="ECO:0000256" key="1">
    <source>
        <dbReference type="SAM" id="MobiDB-lite"/>
    </source>
</evidence>
<feature type="compositionally biased region" description="Polar residues" evidence="1">
    <location>
        <begin position="68"/>
        <end position="79"/>
    </location>
</feature>
<dbReference type="AlphaFoldDB" id="A0A3E4QNX8"/>
<proteinExistence type="predicted"/>
<evidence type="ECO:0000313" key="4">
    <source>
        <dbReference type="Proteomes" id="UP000260943"/>
    </source>
</evidence>
<gene>
    <name evidence="3" type="ORF">DXC81_10090</name>
</gene>
<feature type="chain" id="PRO_5039673337" evidence="2">
    <location>
        <begin position="31"/>
        <end position="115"/>
    </location>
</feature>
<comment type="caution">
    <text evidence="3">The sequence shown here is derived from an EMBL/GenBank/DDBJ whole genome shotgun (WGS) entry which is preliminary data.</text>
</comment>